<gene>
    <name evidence="1" type="ORF">ACFQH1_11690</name>
</gene>
<keyword evidence="2" id="KW-1185">Reference proteome</keyword>
<protein>
    <recommendedName>
        <fullName evidence="3">AbrB family transcriptional regulator</fullName>
    </recommendedName>
</protein>
<name>A0ABW1UJ60_9LACO</name>
<evidence type="ECO:0000313" key="1">
    <source>
        <dbReference type="EMBL" id="MFC6295864.1"/>
    </source>
</evidence>
<dbReference type="EMBL" id="JBHSSB010000031">
    <property type="protein sequence ID" value="MFC6295864.1"/>
    <property type="molecule type" value="Genomic_DNA"/>
</dbReference>
<evidence type="ECO:0008006" key="3">
    <source>
        <dbReference type="Google" id="ProtNLM"/>
    </source>
</evidence>
<dbReference type="Proteomes" id="UP001596227">
    <property type="component" value="Unassembled WGS sequence"/>
</dbReference>
<sequence length="84" mass="9596">MTKIVSLRKAGNSRVFTAPVDLEAALGTKFEMAVLADGAVIYRPVTHQNLFSTPEWQNYDFQKDMRENDELQPLKPVGKEWLDK</sequence>
<dbReference type="RefSeq" id="WP_137607741.1">
    <property type="nucleotide sequence ID" value="NZ_BJDH01000006.1"/>
</dbReference>
<accession>A0ABW1UJ60</accession>
<organism evidence="1 2">
    <name type="scientific">Lactiplantibacillus daoliensis</name>
    <dbReference type="NCBI Taxonomy" id="2559916"/>
    <lineage>
        <taxon>Bacteria</taxon>
        <taxon>Bacillati</taxon>
        <taxon>Bacillota</taxon>
        <taxon>Bacilli</taxon>
        <taxon>Lactobacillales</taxon>
        <taxon>Lactobacillaceae</taxon>
        <taxon>Lactiplantibacillus</taxon>
    </lineage>
</organism>
<reference evidence="2" key="1">
    <citation type="journal article" date="2019" name="Int. J. Syst. Evol. Microbiol.">
        <title>The Global Catalogue of Microorganisms (GCM) 10K type strain sequencing project: providing services to taxonomists for standard genome sequencing and annotation.</title>
        <authorList>
            <consortium name="The Broad Institute Genomics Platform"/>
            <consortium name="The Broad Institute Genome Sequencing Center for Infectious Disease"/>
            <person name="Wu L."/>
            <person name="Ma J."/>
        </authorList>
    </citation>
    <scope>NUCLEOTIDE SEQUENCE [LARGE SCALE GENOMIC DNA]</scope>
    <source>
        <strain evidence="2">CCM 8934</strain>
    </source>
</reference>
<proteinExistence type="predicted"/>
<comment type="caution">
    <text evidence="1">The sequence shown here is derived from an EMBL/GenBank/DDBJ whole genome shotgun (WGS) entry which is preliminary data.</text>
</comment>
<evidence type="ECO:0000313" key="2">
    <source>
        <dbReference type="Proteomes" id="UP001596227"/>
    </source>
</evidence>